<evidence type="ECO:0000313" key="4">
    <source>
        <dbReference type="EMBL" id="RGM03425.1"/>
    </source>
</evidence>
<proteinExistence type="predicted"/>
<evidence type="ECO:0000313" key="3">
    <source>
        <dbReference type="EMBL" id="RGJ00322.1"/>
    </source>
</evidence>
<dbReference type="EMBL" id="QSSQ01000014">
    <property type="protein sequence ID" value="RGM03425.1"/>
    <property type="molecule type" value="Genomic_DNA"/>
</dbReference>
<dbReference type="Proteomes" id="UP000263014">
    <property type="component" value="Unassembled WGS sequence"/>
</dbReference>
<dbReference type="AlphaFoldDB" id="A0A174SIM3"/>
<evidence type="ECO:0000313" key="7">
    <source>
        <dbReference type="Proteomes" id="UP000434223"/>
    </source>
</evidence>
<reference evidence="5 6" key="1">
    <citation type="submission" date="2018-08" db="EMBL/GenBank/DDBJ databases">
        <title>A genome reference for cultivated species of the human gut microbiota.</title>
        <authorList>
            <person name="Zou Y."/>
            <person name="Xue W."/>
            <person name="Luo G."/>
        </authorList>
    </citation>
    <scope>NUCLEOTIDE SEQUENCE [LARGE SCALE GENOMIC DNA]</scope>
    <source>
        <strain evidence="4 5">TF05-11AC</strain>
        <strain evidence="3 6">TM09-12</strain>
    </source>
</reference>
<dbReference type="InterPro" id="IPR025159">
    <property type="entry name" value="AbiEi_N"/>
</dbReference>
<dbReference type="Pfam" id="PF13338">
    <property type="entry name" value="AbiEi_4"/>
    <property type="match status" value="1"/>
</dbReference>
<dbReference type="Proteomes" id="UP000434223">
    <property type="component" value="Unassembled WGS sequence"/>
</dbReference>
<feature type="domain" description="AbiEi antitoxin N-terminal" evidence="1">
    <location>
        <begin position="8"/>
        <end position="53"/>
    </location>
</feature>
<comment type="caution">
    <text evidence="4">The sequence shown here is derived from an EMBL/GenBank/DDBJ whole genome shotgun (WGS) entry which is preliminary data.</text>
</comment>
<dbReference type="RefSeq" id="WP_055650206.1">
    <property type="nucleotide sequence ID" value="NZ_CABJBJ010000033.1"/>
</dbReference>
<dbReference type="EMBL" id="WNME01000025">
    <property type="protein sequence ID" value="MUB66409.1"/>
    <property type="molecule type" value="Genomic_DNA"/>
</dbReference>
<sequence>MDDIWLKIKELAAAGNGIVSTKQVEHMGISRIALKKYVEDNRLVRIRKGLYTLCGELPDEYAALQIRSTKAIFSYGTALFFWGLSDRAPHLIDMTVPQGTNVSAIKRDYPQVRFHYVVEAMYGIGITETNSPQGGLIRLYDRERCVCDLIRDKKNMDMQLYTQTVKDYFRSGADCRKLLKYGKQFGIEEQIRTYMEVLI</sequence>
<evidence type="ECO:0000313" key="2">
    <source>
        <dbReference type="EMBL" id="MUB66409.1"/>
    </source>
</evidence>
<organism evidence="4 5">
    <name type="scientific">Hungatella hathewayi</name>
    <dbReference type="NCBI Taxonomy" id="154046"/>
    <lineage>
        <taxon>Bacteria</taxon>
        <taxon>Bacillati</taxon>
        <taxon>Bacillota</taxon>
        <taxon>Clostridia</taxon>
        <taxon>Lachnospirales</taxon>
        <taxon>Lachnospiraceae</taxon>
        <taxon>Hungatella</taxon>
    </lineage>
</organism>
<evidence type="ECO:0000313" key="5">
    <source>
        <dbReference type="Proteomes" id="UP000261257"/>
    </source>
</evidence>
<evidence type="ECO:0000259" key="1">
    <source>
        <dbReference type="Pfam" id="PF13338"/>
    </source>
</evidence>
<gene>
    <name evidence="4" type="ORF">DXC39_15500</name>
    <name evidence="3" type="ORF">DXD79_21100</name>
    <name evidence="2" type="ORF">GNE07_25655</name>
</gene>
<dbReference type="EMBL" id="QSON01000011">
    <property type="protein sequence ID" value="RGJ00322.1"/>
    <property type="molecule type" value="Genomic_DNA"/>
</dbReference>
<name>A0A174SIM3_9FIRM</name>
<accession>A0A174SIM3</accession>
<evidence type="ECO:0000313" key="6">
    <source>
        <dbReference type="Proteomes" id="UP000263014"/>
    </source>
</evidence>
<protein>
    <submittedName>
        <fullName evidence="4">Abortive infection protein</fullName>
    </submittedName>
</protein>
<dbReference type="OrthoDB" id="9801429at2"/>
<dbReference type="Proteomes" id="UP000261257">
    <property type="component" value="Unassembled WGS sequence"/>
</dbReference>
<reference evidence="2 7" key="2">
    <citation type="submission" date="2019-09" db="EMBL/GenBank/DDBJ databases">
        <title>Draft genome sequencing of Hungatella hathewayi 123Y-2.</title>
        <authorList>
            <person name="Lv Q."/>
            <person name="Li S."/>
        </authorList>
    </citation>
    <scope>NUCLEOTIDE SEQUENCE [LARGE SCALE GENOMIC DNA]</scope>
    <source>
        <strain evidence="2 7">123Y-2</strain>
    </source>
</reference>